<reference evidence="2 3" key="1">
    <citation type="submission" date="2022-01" db="EMBL/GenBank/DDBJ databases">
        <authorList>
            <person name="Xiong W."/>
            <person name="Schranz E."/>
        </authorList>
    </citation>
    <scope>NUCLEOTIDE SEQUENCE [LARGE SCALE GENOMIC DNA]</scope>
</reference>
<evidence type="ECO:0000256" key="1">
    <source>
        <dbReference type="SAM" id="MobiDB-lite"/>
    </source>
</evidence>
<dbReference type="Proteomes" id="UP001157418">
    <property type="component" value="Unassembled WGS sequence"/>
</dbReference>
<organism evidence="2 3">
    <name type="scientific">Lactuca virosa</name>
    <dbReference type="NCBI Taxonomy" id="75947"/>
    <lineage>
        <taxon>Eukaryota</taxon>
        <taxon>Viridiplantae</taxon>
        <taxon>Streptophyta</taxon>
        <taxon>Embryophyta</taxon>
        <taxon>Tracheophyta</taxon>
        <taxon>Spermatophyta</taxon>
        <taxon>Magnoliopsida</taxon>
        <taxon>eudicotyledons</taxon>
        <taxon>Gunneridae</taxon>
        <taxon>Pentapetalae</taxon>
        <taxon>asterids</taxon>
        <taxon>campanulids</taxon>
        <taxon>Asterales</taxon>
        <taxon>Asteraceae</taxon>
        <taxon>Cichorioideae</taxon>
        <taxon>Cichorieae</taxon>
        <taxon>Lactucinae</taxon>
        <taxon>Lactuca</taxon>
    </lineage>
</organism>
<accession>A0AAU9LLE3</accession>
<comment type="caution">
    <text evidence="2">The sequence shown here is derived from an EMBL/GenBank/DDBJ whole genome shotgun (WGS) entry which is preliminary data.</text>
</comment>
<dbReference type="AlphaFoldDB" id="A0AAU9LLE3"/>
<evidence type="ECO:0000313" key="2">
    <source>
        <dbReference type="EMBL" id="CAH1416783.1"/>
    </source>
</evidence>
<name>A0AAU9LLE3_9ASTR</name>
<protein>
    <submittedName>
        <fullName evidence="2">Uncharacterized protein</fullName>
    </submittedName>
</protein>
<keyword evidence="3" id="KW-1185">Reference proteome</keyword>
<dbReference type="EMBL" id="CAKMRJ010000002">
    <property type="protein sequence ID" value="CAH1416783.1"/>
    <property type="molecule type" value="Genomic_DNA"/>
</dbReference>
<gene>
    <name evidence="2" type="ORF">LVIROSA_LOCUS4525</name>
</gene>
<sequence length="140" mass="16653">MASEILCKSPKVSSSDNFDEDLLEDMELDEELLRELLEEINDDNVDQMSMMETVLNDMPPSKEENGGFFHVLPDNESQLLFYQDKQIQDFDYWITQQIAEMPGSFPGLWFENEMMPFWNMENRIEEMMVDDIVYVELWED</sequence>
<feature type="region of interest" description="Disordered" evidence="1">
    <location>
        <begin position="1"/>
        <end position="20"/>
    </location>
</feature>
<proteinExistence type="predicted"/>
<evidence type="ECO:0000313" key="3">
    <source>
        <dbReference type="Proteomes" id="UP001157418"/>
    </source>
</evidence>